<proteinExistence type="predicted"/>
<dbReference type="AlphaFoldDB" id="A0A6A4HAJ3"/>
<feature type="region of interest" description="Disordered" evidence="1">
    <location>
        <begin position="227"/>
        <end position="252"/>
    </location>
</feature>
<dbReference type="OrthoDB" id="2793621at2759"/>
<gene>
    <name evidence="2" type="ORF">BT96DRAFT_923299</name>
</gene>
<sequence>MMNPNQDSESDIYPSNSSSYAPSTSSPPLTRRYPLEGEPEIPDTSSMMDCIQRWQREEESESPVSVADALSWNSRDWNLTSMPVIQHDLERVQHAHSHSYTSHGYTTGSGIGASHSGHSPRQSIPRDVSNAPRSFLSYLENETVNVKREVDQQPEAKEVADFVSERVKAKKISDSTLCAIDPGCIRSIVRFDYSCLDELDDELILRPRNAFAELCWSTVAQNLPRSRPQALSRNLTSSHPSPKPISGSVVSIPPRFPTPTSSFYPRSLKDTSNITNIEVFSVYEPELDTGSETDNSSNTNSWIWHGSIEEADVMMVTGRQSLNALERYGGSSAKGSDRDINTATVFVPAESIPTAMKDVYHYRHDNSADSHLNFSHHRYNDCDELALHRQKRLETDAGSFISFDDDDDDVPIPRLNYTHIRTPHASPCLHMYAGVANPQESIGSFPIPVAERKASRIRISPKSSRYVGGLGSSVSKFCQAAFPISGRVLKR</sequence>
<reference evidence="2" key="1">
    <citation type="journal article" date="2019" name="Environ. Microbiol.">
        <title>Fungal ecological strategies reflected in gene transcription - a case study of two litter decomposers.</title>
        <authorList>
            <person name="Barbi F."/>
            <person name="Kohler A."/>
            <person name="Barry K."/>
            <person name="Baskaran P."/>
            <person name="Daum C."/>
            <person name="Fauchery L."/>
            <person name="Ihrmark K."/>
            <person name="Kuo A."/>
            <person name="LaButti K."/>
            <person name="Lipzen A."/>
            <person name="Morin E."/>
            <person name="Grigoriev I.V."/>
            <person name="Henrissat B."/>
            <person name="Lindahl B."/>
            <person name="Martin F."/>
        </authorList>
    </citation>
    <scope>NUCLEOTIDE SEQUENCE</scope>
    <source>
        <strain evidence="2">JB14</strain>
    </source>
</reference>
<dbReference type="EMBL" id="ML769543">
    <property type="protein sequence ID" value="KAE9394790.1"/>
    <property type="molecule type" value="Genomic_DNA"/>
</dbReference>
<protein>
    <submittedName>
        <fullName evidence="2">Uncharacterized protein</fullName>
    </submittedName>
</protein>
<accession>A0A6A4HAJ3</accession>
<evidence type="ECO:0000256" key="1">
    <source>
        <dbReference type="SAM" id="MobiDB-lite"/>
    </source>
</evidence>
<keyword evidence="3" id="KW-1185">Reference proteome</keyword>
<feature type="region of interest" description="Disordered" evidence="1">
    <location>
        <begin position="96"/>
        <end position="127"/>
    </location>
</feature>
<name>A0A6A4HAJ3_9AGAR</name>
<evidence type="ECO:0000313" key="3">
    <source>
        <dbReference type="Proteomes" id="UP000799118"/>
    </source>
</evidence>
<feature type="compositionally biased region" description="Low complexity" evidence="1">
    <location>
        <begin position="14"/>
        <end position="28"/>
    </location>
</feature>
<feature type="compositionally biased region" description="Polar residues" evidence="1">
    <location>
        <begin position="227"/>
        <end position="240"/>
    </location>
</feature>
<dbReference type="Proteomes" id="UP000799118">
    <property type="component" value="Unassembled WGS sequence"/>
</dbReference>
<organism evidence="2 3">
    <name type="scientific">Gymnopus androsaceus JB14</name>
    <dbReference type="NCBI Taxonomy" id="1447944"/>
    <lineage>
        <taxon>Eukaryota</taxon>
        <taxon>Fungi</taxon>
        <taxon>Dikarya</taxon>
        <taxon>Basidiomycota</taxon>
        <taxon>Agaricomycotina</taxon>
        <taxon>Agaricomycetes</taxon>
        <taxon>Agaricomycetidae</taxon>
        <taxon>Agaricales</taxon>
        <taxon>Marasmiineae</taxon>
        <taxon>Omphalotaceae</taxon>
        <taxon>Gymnopus</taxon>
    </lineage>
</organism>
<feature type="region of interest" description="Disordered" evidence="1">
    <location>
        <begin position="1"/>
        <end position="46"/>
    </location>
</feature>
<evidence type="ECO:0000313" key="2">
    <source>
        <dbReference type="EMBL" id="KAE9394790.1"/>
    </source>
</evidence>